<comment type="caution">
    <text evidence="2">The sequence shown here is derived from an EMBL/GenBank/DDBJ whole genome shotgun (WGS) entry which is preliminary data.</text>
</comment>
<dbReference type="Pfam" id="PF13614">
    <property type="entry name" value="AAA_31"/>
    <property type="match status" value="1"/>
</dbReference>
<accession>E6Q755</accession>
<dbReference type="EMBL" id="CABO01000048">
    <property type="protein sequence ID" value="CBI03030.1"/>
    <property type="molecule type" value="Genomic_DNA"/>
</dbReference>
<protein>
    <submittedName>
        <fullName evidence="2">ATPase</fullName>
    </submittedName>
</protein>
<dbReference type="InterPro" id="IPR025669">
    <property type="entry name" value="AAA_dom"/>
</dbReference>
<gene>
    <name evidence="2" type="ORF">CARN4_0012</name>
</gene>
<evidence type="ECO:0000259" key="1">
    <source>
        <dbReference type="Pfam" id="PF13614"/>
    </source>
</evidence>
<sequence>MAAYAFWNNKGGTGKTSLAFQAITTYANQHPGESVLVLDVCPQANLSELLLGGLEGKGSVNLQSLHAQKPRRSIGGYFQLRLPNPYSTPKVTVSDFLSKPSDFNGSVPINIQLLAGDPLLELQSNAIATLANAQIPATNTWLAILDWLRDFLAATEKPFDKVFIDCNPSFSMYTQIALATADFMVVPVMADDSSKRALQNAVSLVHGLQLPSPDYAMHSFTQRLTDAGRTIPRLHTIVRNRITQYMGPATAYAVVLESILEDVSALLKSNPEIFTFTDIKDGYVDVRDFQTTGVVAFAKAAPFYALSSGRHYIEGQEIQVKPEYLDNCKDAINPLVARLA</sequence>
<reference evidence="2" key="1">
    <citation type="submission" date="2009-10" db="EMBL/GenBank/DDBJ databases">
        <title>Diversity of trophic interactions inside an arsenic-rich microbial ecosystem.</title>
        <authorList>
            <person name="Bertin P.N."/>
            <person name="Heinrich-Salmeron A."/>
            <person name="Pelletier E."/>
            <person name="Goulhen-Chollet F."/>
            <person name="Arsene-Ploetze F."/>
            <person name="Gallien S."/>
            <person name="Calteau A."/>
            <person name="Vallenet D."/>
            <person name="Casiot C."/>
            <person name="Chane-Woon-Ming B."/>
            <person name="Giloteaux L."/>
            <person name="Barakat M."/>
            <person name="Bonnefoy V."/>
            <person name="Bruneel O."/>
            <person name="Chandler M."/>
            <person name="Cleiss J."/>
            <person name="Duran R."/>
            <person name="Elbaz-Poulichet F."/>
            <person name="Fonknechten N."/>
            <person name="Lauga B."/>
            <person name="Mornico D."/>
            <person name="Ortet P."/>
            <person name="Schaeffer C."/>
            <person name="Siguier P."/>
            <person name="Alexander Thil Smith A."/>
            <person name="Van Dorsselaer A."/>
            <person name="Weissenbach J."/>
            <person name="Medigue C."/>
            <person name="Le Paslier D."/>
        </authorList>
    </citation>
    <scope>NUCLEOTIDE SEQUENCE</scope>
</reference>
<dbReference type="PANTHER" id="PTHR13696">
    <property type="entry name" value="P-LOOP CONTAINING NUCLEOSIDE TRIPHOSPHATE HYDROLASE"/>
    <property type="match status" value="1"/>
</dbReference>
<dbReference type="PANTHER" id="PTHR13696:SF99">
    <property type="entry name" value="COBYRINIC ACID AC-DIAMIDE SYNTHASE"/>
    <property type="match status" value="1"/>
</dbReference>
<dbReference type="SUPFAM" id="SSF52540">
    <property type="entry name" value="P-loop containing nucleoside triphosphate hydrolases"/>
    <property type="match status" value="1"/>
</dbReference>
<proteinExistence type="predicted"/>
<organism evidence="2">
    <name type="scientific">mine drainage metagenome</name>
    <dbReference type="NCBI Taxonomy" id="410659"/>
    <lineage>
        <taxon>unclassified sequences</taxon>
        <taxon>metagenomes</taxon>
        <taxon>ecological metagenomes</taxon>
    </lineage>
</organism>
<evidence type="ECO:0000313" key="2">
    <source>
        <dbReference type="EMBL" id="CBI03030.1"/>
    </source>
</evidence>
<dbReference type="AlphaFoldDB" id="E6Q755"/>
<dbReference type="Gene3D" id="3.40.50.300">
    <property type="entry name" value="P-loop containing nucleotide triphosphate hydrolases"/>
    <property type="match status" value="1"/>
</dbReference>
<name>E6Q755_9ZZZZ</name>
<dbReference type="InterPro" id="IPR027417">
    <property type="entry name" value="P-loop_NTPase"/>
</dbReference>
<feature type="domain" description="AAA" evidence="1">
    <location>
        <begin position="5"/>
        <end position="205"/>
    </location>
</feature>
<dbReference type="InterPro" id="IPR050678">
    <property type="entry name" value="DNA_Partitioning_ATPase"/>
</dbReference>